<proteinExistence type="predicted"/>
<evidence type="ECO:0000256" key="1">
    <source>
        <dbReference type="SAM" id="Phobius"/>
    </source>
</evidence>
<keyword evidence="1" id="KW-0472">Membrane</keyword>
<dbReference type="RefSeq" id="WP_256533074.1">
    <property type="nucleotide sequence ID" value="NZ_CP101824.1"/>
</dbReference>
<keyword evidence="1" id="KW-0812">Transmembrane</keyword>
<organism evidence="2 3">
    <name type="scientific">Halovivax cerinus</name>
    <dbReference type="NCBI Taxonomy" id="1487865"/>
    <lineage>
        <taxon>Archaea</taxon>
        <taxon>Methanobacteriati</taxon>
        <taxon>Methanobacteriota</taxon>
        <taxon>Stenosarchaea group</taxon>
        <taxon>Halobacteria</taxon>
        <taxon>Halobacteriales</taxon>
        <taxon>Natrialbaceae</taxon>
        <taxon>Halovivax</taxon>
    </lineage>
</organism>
<dbReference type="EMBL" id="JBHSAQ010000013">
    <property type="protein sequence ID" value="MFC3959562.1"/>
    <property type="molecule type" value="Genomic_DNA"/>
</dbReference>
<feature type="transmembrane region" description="Helical" evidence="1">
    <location>
        <begin position="12"/>
        <end position="34"/>
    </location>
</feature>
<dbReference type="Proteomes" id="UP001595846">
    <property type="component" value="Unassembled WGS sequence"/>
</dbReference>
<dbReference type="NCBIfam" id="TIGR04088">
    <property type="entry name" value="cognate_SipW"/>
    <property type="match status" value="1"/>
</dbReference>
<gene>
    <name evidence="2" type="ORF">ACFOUR_14460</name>
</gene>
<reference evidence="2 3" key="1">
    <citation type="journal article" date="2019" name="Int. J. Syst. Evol. Microbiol.">
        <title>The Global Catalogue of Microorganisms (GCM) 10K type strain sequencing project: providing services to taxonomists for standard genome sequencing and annotation.</title>
        <authorList>
            <consortium name="The Broad Institute Genomics Platform"/>
            <consortium name="The Broad Institute Genome Sequencing Center for Infectious Disease"/>
            <person name="Wu L."/>
            <person name="Ma J."/>
        </authorList>
    </citation>
    <scope>NUCLEOTIDE SEQUENCE [LARGE SCALE GENOMIC DNA]</scope>
    <source>
        <strain evidence="2 3">IBRC-M 10256</strain>
    </source>
</reference>
<dbReference type="PROSITE" id="PS51318">
    <property type="entry name" value="TAT"/>
    <property type="match status" value="1"/>
</dbReference>
<keyword evidence="3" id="KW-1185">Reference proteome</keyword>
<dbReference type="InterPro" id="IPR006311">
    <property type="entry name" value="TAT_signal"/>
</dbReference>
<accession>A0ABD5NRW6</accession>
<dbReference type="InterPro" id="IPR023833">
    <property type="entry name" value="Signal_pept_SipW-depend-type"/>
</dbReference>
<keyword evidence="1" id="KW-1133">Transmembrane helix</keyword>
<name>A0ABD5NRW6_9EURY</name>
<evidence type="ECO:0000313" key="2">
    <source>
        <dbReference type="EMBL" id="MFC3959562.1"/>
    </source>
</evidence>
<protein>
    <submittedName>
        <fullName evidence="2">SipW-dependent-type signal peptide-containing protein</fullName>
    </submittedName>
</protein>
<sequence length="327" mass="34993">MTDGYDLSRRKVLAGLGTIGVAGAAAGAGTTAYFSDGETFEDNSVQAGTFSMDVELLDLDGAVDQDGMGPDEDDWYGEADGDSGLVGAPIQIGDLKPGDTYRFCWCIRVYDNPGVVRAFVPSDSVTNQTGAEAGVVDADDIHDIDSNDEFETLLGSEHVTVEKDLYVCEVEEDELVGDKLKETVSYEPDQGGDYDWDGGLGNFVSSLWDEENSRQDGVPIGSHDGVGHRADGNLDQGRADYVLIGDDGDGNPVDGADYPAVAVCAEISVAEEAGNELQGAQLGFDLEFLAEQARHNDYPFAGMATRPRVDEIPWDDPAELPIPDPYW</sequence>
<evidence type="ECO:0000313" key="3">
    <source>
        <dbReference type="Proteomes" id="UP001595846"/>
    </source>
</evidence>
<dbReference type="GeneID" id="73902187"/>
<comment type="caution">
    <text evidence="2">The sequence shown here is derived from an EMBL/GenBank/DDBJ whole genome shotgun (WGS) entry which is preliminary data.</text>
</comment>
<dbReference type="AlphaFoldDB" id="A0ABD5NRW6"/>